<dbReference type="PROSITE" id="PS50943">
    <property type="entry name" value="HTH_CROC1"/>
    <property type="match status" value="1"/>
</dbReference>
<protein>
    <submittedName>
        <fullName evidence="3">Helix-turn-helix domain-containing protein</fullName>
    </submittedName>
</protein>
<comment type="caution">
    <text evidence="3">The sequence shown here is derived from an EMBL/GenBank/DDBJ whole genome shotgun (WGS) entry which is preliminary data.</text>
</comment>
<dbReference type="SMART" id="SM00530">
    <property type="entry name" value="HTH_XRE"/>
    <property type="match status" value="1"/>
</dbReference>
<evidence type="ECO:0000313" key="4">
    <source>
        <dbReference type="Proteomes" id="UP001597417"/>
    </source>
</evidence>
<accession>A0ABW5G312</accession>
<dbReference type="Pfam" id="PF13560">
    <property type="entry name" value="HTH_31"/>
    <property type="match status" value="1"/>
</dbReference>
<dbReference type="PANTHER" id="PTHR46797">
    <property type="entry name" value="HTH-TYPE TRANSCRIPTIONAL REGULATOR"/>
    <property type="match status" value="1"/>
</dbReference>
<dbReference type="InterPro" id="IPR010982">
    <property type="entry name" value="Lambda_DNA-bd_dom_sf"/>
</dbReference>
<reference evidence="4" key="1">
    <citation type="journal article" date="2019" name="Int. J. Syst. Evol. Microbiol.">
        <title>The Global Catalogue of Microorganisms (GCM) 10K type strain sequencing project: providing services to taxonomists for standard genome sequencing and annotation.</title>
        <authorList>
            <consortium name="The Broad Institute Genomics Platform"/>
            <consortium name="The Broad Institute Genome Sequencing Center for Infectious Disease"/>
            <person name="Wu L."/>
            <person name="Ma J."/>
        </authorList>
    </citation>
    <scope>NUCLEOTIDE SEQUENCE [LARGE SCALE GENOMIC DNA]</scope>
    <source>
        <strain evidence="4">CGMCC 4.7645</strain>
    </source>
</reference>
<proteinExistence type="predicted"/>
<sequence length="111" mass="12005">MSATDLGARIERARESRSLSQRALAEASGVPQSTLSRIIAGLQPVKMPEVVAIARATGHAVAQLTDNSPISERVLCVACATNDTDLSAMRDKLMCFFELNDYLEDQAIPAW</sequence>
<dbReference type="Proteomes" id="UP001597417">
    <property type="component" value="Unassembled WGS sequence"/>
</dbReference>
<evidence type="ECO:0000259" key="2">
    <source>
        <dbReference type="PROSITE" id="PS50943"/>
    </source>
</evidence>
<evidence type="ECO:0000313" key="3">
    <source>
        <dbReference type="EMBL" id="MFD2421000.1"/>
    </source>
</evidence>
<dbReference type="SUPFAM" id="SSF47413">
    <property type="entry name" value="lambda repressor-like DNA-binding domains"/>
    <property type="match status" value="1"/>
</dbReference>
<name>A0ABW5G312_9PSEU</name>
<keyword evidence="4" id="KW-1185">Reference proteome</keyword>
<keyword evidence="1" id="KW-0238">DNA-binding</keyword>
<dbReference type="RefSeq" id="WP_378269347.1">
    <property type="nucleotide sequence ID" value="NZ_JBHUKR010000021.1"/>
</dbReference>
<evidence type="ECO:0000256" key="1">
    <source>
        <dbReference type="ARBA" id="ARBA00023125"/>
    </source>
</evidence>
<dbReference type="EMBL" id="JBHUKR010000021">
    <property type="protein sequence ID" value="MFD2421000.1"/>
    <property type="molecule type" value="Genomic_DNA"/>
</dbReference>
<dbReference type="InterPro" id="IPR050807">
    <property type="entry name" value="TransReg_Diox_bact_type"/>
</dbReference>
<dbReference type="CDD" id="cd00093">
    <property type="entry name" value="HTH_XRE"/>
    <property type="match status" value="1"/>
</dbReference>
<gene>
    <name evidence="3" type="ORF">ACFSXZ_32200</name>
</gene>
<dbReference type="InterPro" id="IPR001387">
    <property type="entry name" value="Cro/C1-type_HTH"/>
</dbReference>
<feature type="domain" description="HTH cro/C1-type" evidence="2">
    <location>
        <begin position="10"/>
        <end position="64"/>
    </location>
</feature>
<dbReference type="PANTHER" id="PTHR46797:SF1">
    <property type="entry name" value="METHYLPHOSPHONATE SYNTHASE"/>
    <property type="match status" value="1"/>
</dbReference>
<dbReference type="Gene3D" id="1.10.260.40">
    <property type="entry name" value="lambda repressor-like DNA-binding domains"/>
    <property type="match status" value="1"/>
</dbReference>
<organism evidence="3 4">
    <name type="scientific">Amycolatopsis pigmentata</name>
    <dbReference type="NCBI Taxonomy" id="450801"/>
    <lineage>
        <taxon>Bacteria</taxon>
        <taxon>Bacillati</taxon>
        <taxon>Actinomycetota</taxon>
        <taxon>Actinomycetes</taxon>
        <taxon>Pseudonocardiales</taxon>
        <taxon>Pseudonocardiaceae</taxon>
        <taxon>Amycolatopsis</taxon>
    </lineage>
</organism>